<feature type="domain" description="HAMP" evidence="7">
    <location>
        <begin position="254"/>
        <end position="300"/>
    </location>
</feature>
<dbReference type="EMBL" id="CP066092">
    <property type="protein sequence ID" value="QQB21049.1"/>
    <property type="molecule type" value="Genomic_DNA"/>
</dbReference>
<evidence type="ECO:0000256" key="4">
    <source>
        <dbReference type="SAM" id="Coils"/>
    </source>
</evidence>
<dbReference type="CDD" id="cd11386">
    <property type="entry name" value="MCP_signal"/>
    <property type="match status" value="1"/>
</dbReference>
<feature type="domain" description="Methyl-accepting transducer" evidence="6">
    <location>
        <begin position="305"/>
        <end position="520"/>
    </location>
</feature>
<keyword evidence="9" id="KW-1185">Reference proteome</keyword>
<proteinExistence type="inferred from homology"/>
<evidence type="ECO:0000313" key="8">
    <source>
        <dbReference type="EMBL" id="QQB21049.1"/>
    </source>
</evidence>
<dbReference type="GeneID" id="69550779"/>
<feature type="coiled-coil region" evidence="4">
    <location>
        <begin position="509"/>
        <end position="536"/>
    </location>
</feature>
<dbReference type="InterPro" id="IPR035965">
    <property type="entry name" value="PAS-like_dom_sf"/>
</dbReference>
<evidence type="ECO:0000259" key="6">
    <source>
        <dbReference type="PROSITE" id="PS50111"/>
    </source>
</evidence>
<dbReference type="SUPFAM" id="SSF55785">
    <property type="entry name" value="PYP-like sensor domain (PAS domain)"/>
    <property type="match status" value="1"/>
</dbReference>
<name>A0A7T4DQZ7_AERJA</name>
<dbReference type="SUPFAM" id="SSF58104">
    <property type="entry name" value="Methyl-accepting chemotaxis protein (MCP) signaling domain"/>
    <property type="match status" value="1"/>
</dbReference>
<comment type="similarity">
    <text evidence="2">Belongs to the methyl-accepting chemotaxis (MCP) protein family.</text>
</comment>
<feature type="region of interest" description="Disordered" evidence="5">
    <location>
        <begin position="320"/>
        <end position="340"/>
    </location>
</feature>
<evidence type="ECO:0000256" key="1">
    <source>
        <dbReference type="ARBA" id="ARBA00022481"/>
    </source>
</evidence>
<gene>
    <name evidence="8" type="ORF">I6H43_05820</name>
</gene>
<dbReference type="PANTHER" id="PTHR43531:SF14">
    <property type="entry name" value="METHYL-ACCEPTING CHEMOTAXIS PROTEIN I-RELATED"/>
    <property type="match status" value="1"/>
</dbReference>
<accession>A0A7T4DQZ7</accession>
<dbReference type="Gene3D" id="3.30.450.20">
    <property type="entry name" value="PAS domain"/>
    <property type="match status" value="1"/>
</dbReference>
<dbReference type="InterPro" id="IPR004089">
    <property type="entry name" value="MCPsignal_dom"/>
</dbReference>
<dbReference type="PROSITE" id="PS50885">
    <property type="entry name" value="HAMP"/>
    <property type="match status" value="1"/>
</dbReference>
<dbReference type="Gene3D" id="1.10.287.950">
    <property type="entry name" value="Methyl-accepting chemotaxis protein"/>
    <property type="match status" value="1"/>
</dbReference>
<keyword evidence="3" id="KW-0807">Transducer</keyword>
<evidence type="ECO:0000259" key="7">
    <source>
        <dbReference type="PROSITE" id="PS50885"/>
    </source>
</evidence>
<protein>
    <submittedName>
        <fullName evidence="8">Methyl-accepting chemotaxis protein</fullName>
    </submittedName>
</protein>
<keyword evidence="1" id="KW-0488">Methylation</keyword>
<evidence type="ECO:0000256" key="5">
    <source>
        <dbReference type="SAM" id="MobiDB-lite"/>
    </source>
</evidence>
<organism evidence="8 9">
    <name type="scientific">Aeromonas jandaei</name>
    <dbReference type="NCBI Taxonomy" id="650"/>
    <lineage>
        <taxon>Bacteria</taxon>
        <taxon>Pseudomonadati</taxon>
        <taxon>Pseudomonadota</taxon>
        <taxon>Gammaproteobacteria</taxon>
        <taxon>Aeromonadales</taxon>
        <taxon>Aeromonadaceae</taxon>
        <taxon>Aeromonas</taxon>
    </lineage>
</organism>
<feature type="region of interest" description="Disordered" evidence="5">
    <location>
        <begin position="539"/>
        <end position="584"/>
    </location>
</feature>
<evidence type="ECO:0000256" key="2">
    <source>
        <dbReference type="ARBA" id="ARBA00029447"/>
    </source>
</evidence>
<sequence length="584" mass="63272">MTQSLFGKLFGNATAEAHQQARLLTSIKQIQQAFIEDTSPSTLDLSGFNGALLETGHSINELVTLMNDKLESYREELNNNQVLLHENRLVRKALDCATTNVMIADTNFDIIYMNEAVTEMLNAAEGDIKKELYSFNANQLMGANIDSFHKHPGHQRAMLAKLSSTYRTQIKLGGRTFSLIANPVFNDNGERLGAVVEWADRTKEVTIEREMSDLVQAVINGELHHRMDLAGKSGFFQAMGEGINQIAEVIDSTLSDVIRIVQSLAKGDLTQHIEADYPGIFGTTKDALNKTITSLTNIVTEVRSASDNLSSAAEQVSATAQSISQSSSEQAASMEETSASIEQMSASINQNTDNAQITDGMASKAAKEAIEGGEAVKLTVDAMKQIAKRIGIIDDIAYQTNLLALNAAIEAARAGDHGKGFAVVAAEVRKLAERSQIAAQEIGELASSSVDMAEKAGNLLDQMVPSINKTSDLVQEISAASTEQSTGVSQINLAMNQLSQVTQQNASCSEELAATAEEMSTQAEQLQLAMEFFTLEEPHKENKASGKTPHHNTKGHFVTEGNNKNQDRLAGQSRPLNDSDFVRF</sequence>
<dbReference type="RefSeq" id="WP_042032154.1">
    <property type="nucleotide sequence ID" value="NZ_CAWMFX010000040.1"/>
</dbReference>
<keyword evidence="4" id="KW-0175">Coiled coil</keyword>
<dbReference type="Pfam" id="PF00015">
    <property type="entry name" value="MCPsignal"/>
    <property type="match status" value="1"/>
</dbReference>
<evidence type="ECO:0000313" key="9">
    <source>
        <dbReference type="Proteomes" id="UP000595481"/>
    </source>
</evidence>
<evidence type="ECO:0000256" key="3">
    <source>
        <dbReference type="PROSITE-ProRule" id="PRU00284"/>
    </source>
</evidence>
<dbReference type="Proteomes" id="UP000595481">
    <property type="component" value="Chromosome"/>
</dbReference>
<dbReference type="InterPro" id="IPR051310">
    <property type="entry name" value="MCP_chemotaxis"/>
</dbReference>
<dbReference type="PANTHER" id="PTHR43531">
    <property type="entry name" value="PROTEIN ICFG"/>
    <property type="match status" value="1"/>
</dbReference>
<reference evidence="8 9" key="1">
    <citation type="submission" date="2020-12" db="EMBL/GenBank/DDBJ databases">
        <title>FDA dAtabase for Regulatory Grade micrObial Sequences (FDA-ARGOS): Supporting development and validation of Infectious Disease Dx tests.</title>
        <authorList>
            <person name="Sproer C."/>
            <person name="Gronow S."/>
            <person name="Severitt S."/>
            <person name="Schroder I."/>
            <person name="Tallon L."/>
            <person name="Sadzewicz L."/>
            <person name="Zhao X."/>
            <person name="Boylan J."/>
            <person name="Ott S."/>
            <person name="Bowen H."/>
            <person name="Vavikolanu K."/>
            <person name="Mehta A."/>
            <person name="Aluvathingal J."/>
            <person name="Nadendla S."/>
            <person name="Lowell S."/>
            <person name="Myers T."/>
            <person name="Yan Y."/>
            <person name="Sichtig H."/>
        </authorList>
    </citation>
    <scope>NUCLEOTIDE SEQUENCE [LARGE SCALE GENOMIC DNA]</scope>
    <source>
        <strain evidence="8 9">FDAARGOS_986</strain>
    </source>
</reference>
<dbReference type="SMART" id="SM00283">
    <property type="entry name" value="MA"/>
    <property type="match status" value="1"/>
</dbReference>
<dbReference type="InterPro" id="IPR003660">
    <property type="entry name" value="HAMP_dom"/>
</dbReference>
<dbReference type="Pfam" id="PF18947">
    <property type="entry name" value="HAMP_2"/>
    <property type="match status" value="1"/>
</dbReference>
<dbReference type="PROSITE" id="PS50111">
    <property type="entry name" value="CHEMOTAXIS_TRANSDUC_2"/>
    <property type="match status" value="1"/>
</dbReference>